<dbReference type="CDD" id="cd04670">
    <property type="entry name" value="NUDIX_ASFGF2_Nudt6"/>
    <property type="match status" value="1"/>
</dbReference>
<proteinExistence type="inferred from homology"/>
<dbReference type="InterPro" id="IPR015797">
    <property type="entry name" value="NUDIX_hydrolase-like_dom_sf"/>
</dbReference>
<dbReference type="EMBL" id="BEYU01000097">
    <property type="protein sequence ID" value="GBG31430.1"/>
    <property type="molecule type" value="Genomic_DNA"/>
</dbReference>
<name>A0A2R5GKM6_9STRA</name>
<dbReference type="Gene3D" id="3.90.79.10">
    <property type="entry name" value="Nucleoside Triphosphate Pyrophosphohydrolase"/>
    <property type="match status" value="1"/>
</dbReference>
<accession>A0A2R5GKM6</accession>
<evidence type="ECO:0000256" key="1">
    <source>
        <dbReference type="ARBA" id="ARBA00005582"/>
    </source>
</evidence>
<evidence type="ECO:0000259" key="4">
    <source>
        <dbReference type="PROSITE" id="PS51462"/>
    </source>
</evidence>
<sequence length="328" mass="36968">MAAIMAAGSARRLRSGGMIWTPIVARSPLLQPLRSAKTRLADKAATCRSLSTERPPTPTSFTWKPVSHQGVTVELAGSEAAQDDLSRDLAAHLKVWKLEGRKAVWLPLEVDTFHLAKTASALGFKFHHAKGAKATMYTWLPDEIPDKVPPFGFHQVGVGALVLNQRNEILLVKEKHSQYDRWKMPGGLVDPGELLPDGAKREVFEETGIRAEFRSVLAFWQRTISADQSDLYTVCRLECMQDPSQLRIHFDPNEIRAATWMPVEEYLAEHDHPMLRTVLERSFPTPSKREEEAAFLPFFELAPEDLQMHPSKPTTFQSFFATRRTEAV</sequence>
<dbReference type="GO" id="GO:0047631">
    <property type="term" value="F:ADP-ribose diphosphatase activity"/>
    <property type="evidence" value="ECO:0007669"/>
    <property type="project" value="TreeGrafter"/>
</dbReference>
<dbReference type="Proteomes" id="UP000241890">
    <property type="component" value="Unassembled WGS sequence"/>
</dbReference>
<gene>
    <name evidence="5" type="ORF">FCC1311_076542</name>
</gene>
<dbReference type="PANTHER" id="PTHR13994">
    <property type="entry name" value="NUDIX HYDROLASE RELATED"/>
    <property type="match status" value="1"/>
</dbReference>
<dbReference type="Pfam" id="PF00293">
    <property type="entry name" value="NUDIX"/>
    <property type="match status" value="1"/>
</dbReference>
<dbReference type="OrthoDB" id="447842at2759"/>
<protein>
    <submittedName>
        <fullName evidence="5">Nucleoside diphosphate-linked moiety X motif 6</fullName>
    </submittedName>
</protein>
<dbReference type="InterPro" id="IPR003293">
    <property type="entry name" value="Nudix_hydrolase6-like"/>
</dbReference>
<dbReference type="PANTHER" id="PTHR13994:SF13">
    <property type="entry name" value="FI03680P"/>
    <property type="match status" value="1"/>
</dbReference>
<comment type="caution">
    <text evidence="5">The sequence shown here is derived from an EMBL/GenBank/DDBJ whole genome shotgun (WGS) entry which is preliminary data.</text>
</comment>
<evidence type="ECO:0000256" key="2">
    <source>
        <dbReference type="ARBA" id="ARBA00022801"/>
    </source>
</evidence>
<dbReference type="Gene3D" id="3.40.630.30">
    <property type="match status" value="1"/>
</dbReference>
<dbReference type="InterPro" id="IPR020084">
    <property type="entry name" value="NUDIX_hydrolase_CS"/>
</dbReference>
<dbReference type="PRINTS" id="PR01356">
    <property type="entry name" value="GFGPROTEIN"/>
</dbReference>
<evidence type="ECO:0000313" key="6">
    <source>
        <dbReference type="Proteomes" id="UP000241890"/>
    </source>
</evidence>
<dbReference type="InParanoid" id="A0A2R5GKM6"/>
<dbReference type="PRINTS" id="PR00502">
    <property type="entry name" value="NUDIXFAMILY"/>
</dbReference>
<comment type="similarity">
    <text evidence="1 3">Belongs to the Nudix hydrolase family.</text>
</comment>
<dbReference type="PROSITE" id="PS51462">
    <property type="entry name" value="NUDIX"/>
    <property type="match status" value="1"/>
</dbReference>
<dbReference type="InterPro" id="IPR040618">
    <property type="entry name" value="Pre-Nudix"/>
</dbReference>
<keyword evidence="2 3" id="KW-0378">Hydrolase</keyword>
<dbReference type="InterPro" id="IPR020476">
    <property type="entry name" value="Nudix_hydrolase"/>
</dbReference>
<dbReference type="GO" id="GO:0035529">
    <property type="term" value="F:NADH pyrophosphatase activity"/>
    <property type="evidence" value="ECO:0007669"/>
    <property type="project" value="TreeGrafter"/>
</dbReference>
<dbReference type="Pfam" id="PF18290">
    <property type="entry name" value="Nudix_hydro"/>
    <property type="match status" value="1"/>
</dbReference>
<organism evidence="5 6">
    <name type="scientific">Hondaea fermentalgiana</name>
    <dbReference type="NCBI Taxonomy" id="2315210"/>
    <lineage>
        <taxon>Eukaryota</taxon>
        <taxon>Sar</taxon>
        <taxon>Stramenopiles</taxon>
        <taxon>Bigyra</taxon>
        <taxon>Labyrinthulomycetes</taxon>
        <taxon>Thraustochytrida</taxon>
        <taxon>Thraustochytriidae</taxon>
        <taxon>Hondaea</taxon>
    </lineage>
</organism>
<keyword evidence="6" id="KW-1185">Reference proteome</keyword>
<dbReference type="GO" id="GO:0051287">
    <property type="term" value="F:NAD binding"/>
    <property type="evidence" value="ECO:0007669"/>
    <property type="project" value="TreeGrafter"/>
</dbReference>
<dbReference type="AlphaFoldDB" id="A0A2R5GKM6"/>
<reference evidence="5 6" key="1">
    <citation type="submission" date="2017-12" db="EMBL/GenBank/DDBJ databases">
        <title>Sequencing, de novo assembly and annotation of complete genome of a new Thraustochytrid species, strain FCC1311.</title>
        <authorList>
            <person name="Sedici K."/>
            <person name="Godart F."/>
            <person name="Aiese Cigliano R."/>
            <person name="Sanseverino W."/>
            <person name="Barakat M."/>
            <person name="Ortet P."/>
            <person name="Marechal E."/>
            <person name="Cagnac O."/>
            <person name="Amato A."/>
        </authorList>
    </citation>
    <scope>NUCLEOTIDE SEQUENCE [LARGE SCALE GENOMIC DNA]</scope>
</reference>
<dbReference type="InterPro" id="IPR000086">
    <property type="entry name" value="NUDIX_hydrolase_dom"/>
</dbReference>
<evidence type="ECO:0000313" key="5">
    <source>
        <dbReference type="EMBL" id="GBG31430.1"/>
    </source>
</evidence>
<evidence type="ECO:0000256" key="3">
    <source>
        <dbReference type="RuleBase" id="RU003476"/>
    </source>
</evidence>
<feature type="domain" description="Nudix hydrolase" evidence="4">
    <location>
        <begin position="153"/>
        <end position="282"/>
    </location>
</feature>
<dbReference type="SUPFAM" id="SSF55811">
    <property type="entry name" value="Nudix"/>
    <property type="match status" value="1"/>
</dbReference>
<dbReference type="PROSITE" id="PS00893">
    <property type="entry name" value="NUDIX_BOX"/>
    <property type="match status" value="1"/>
</dbReference>